<protein>
    <submittedName>
        <fullName evidence="1">Uncharacterized protein</fullName>
    </submittedName>
</protein>
<gene>
    <name evidence="1" type="ORF">OFUS_LOCUS22094</name>
</gene>
<reference evidence="1" key="1">
    <citation type="submission" date="2022-03" db="EMBL/GenBank/DDBJ databases">
        <authorList>
            <person name="Martin C."/>
        </authorList>
    </citation>
    <scope>NUCLEOTIDE SEQUENCE</scope>
</reference>
<sequence length="111" mass="12719">AQKANKKKRKGWKKGRIEKEEKLTQQKCDFGLWQKSKDMEAILPHLSNKDKLLALKEQLNFRKIVPKQKSDCKTTFSLTCKVGSNYVPHTIPKLEKKLITFFSVSSIKGGA</sequence>
<dbReference type="Proteomes" id="UP000749559">
    <property type="component" value="Unassembled WGS sequence"/>
</dbReference>
<proteinExistence type="predicted"/>
<dbReference type="EMBL" id="CAIIXF020000010">
    <property type="protein sequence ID" value="CAH1797880.1"/>
    <property type="molecule type" value="Genomic_DNA"/>
</dbReference>
<accession>A0A8J1Y8S3</accession>
<keyword evidence="2" id="KW-1185">Reference proteome</keyword>
<feature type="non-terminal residue" evidence="1">
    <location>
        <position position="1"/>
    </location>
</feature>
<dbReference type="AlphaFoldDB" id="A0A8J1Y8S3"/>
<evidence type="ECO:0000313" key="2">
    <source>
        <dbReference type="Proteomes" id="UP000749559"/>
    </source>
</evidence>
<organism evidence="1 2">
    <name type="scientific">Owenia fusiformis</name>
    <name type="common">Polychaete worm</name>
    <dbReference type="NCBI Taxonomy" id="6347"/>
    <lineage>
        <taxon>Eukaryota</taxon>
        <taxon>Metazoa</taxon>
        <taxon>Spiralia</taxon>
        <taxon>Lophotrochozoa</taxon>
        <taxon>Annelida</taxon>
        <taxon>Polychaeta</taxon>
        <taxon>Sedentaria</taxon>
        <taxon>Canalipalpata</taxon>
        <taxon>Sabellida</taxon>
        <taxon>Oweniida</taxon>
        <taxon>Oweniidae</taxon>
        <taxon>Owenia</taxon>
    </lineage>
</organism>
<comment type="caution">
    <text evidence="1">The sequence shown here is derived from an EMBL/GenBank/DDBJ whole genome shotgun (WGS) entry which is preliminary data.</text>
</comment>
<evidence type="ECO:0000313" key="1">
    <source>
        <dbReference type="EMBL" id="CAH1797880.1"/>
    </source>
</evidence>
<dbReference type="OrthoDB" id="6111804at2759"/>
<name>A0A8J1Y8S3_OWEFU</name>